<reference evidence="3 4" key="1">
    <citation type="journal article" date="2018" name="Syst. Appl. Microbiol.">
        <title>A new symbiotic nanoarchaeote (Candidatus Nanoclepta minutus) and its host (Zestosphaera tikiterensis gen. nov., sp. nov.) from a New Zealand hot spring.</title>
        <authorList>
            <person name="St John E."/>
            <person name="Liu Y."/>
            <person name="Podar M."/>
            <person name="Stott M.B."/>
            <person name="Meneghin J."/>
            <person name="Chen Z."/>
            <person name="Lagutin K."/>
            <person name="Mitchell K."/>
            <person name="Reysenbach A.L."/>
        </authorList>
    </citation>
    <scope>NUCLEOTIDE SEQUENCE [LARGE SCALE GENOMIC DNA]</scope>
    <source>
        <strain evidence="3">NZ3</strain>
    </source>
</reference>
<gene>
    <name evidence="3" type="ORF">BXU00_01270</name>
</gene>
<dbReference type="PANTHER" id="PTHR30255:SF2">
    <property type="entry name" value="SINGLE-STRANDED-DNA-SPECIFIC EXONUCLEASE RECJ"/>
    <property type="match status" value="1"/>
</dbReference>
<feature type="domain" description="DHH-CID" evidence="2">
    <location>
        <begin position="209"/>
        <end position="278"/>
    </location>
</feature>
<evidence type="ECO:0000313" key="3">
    <source>
        <dbReference type="EMBL" id="RIB35378.1"/>
    </source>
</evidence>
<accession>A0A397WMV4</accession>
<sequence length="463" mass="53658">MIDRFLPFLEEVGEQIRGFIRNGSSFLVLSANTPDGLSASLLLIKFFYENDIESHFKFIDMIDESFFQYLFGSPEKSYDHDVYIFLDIGSRFIGKIYDNSRNKNKKIIVIDHHDLVSKNIKLENFYQVNPNIFGINGKREASTSSIVYTILKLYGHVFKGEEILGLSGPISEKQDQKELTGLNKYVLEDLMNKDVIQIKRTIKLSGFLNKPLYKVLSSSLDVYIPGVSGSDEKSIEFLRKLFPDKEIEKLYFNDLKPDEEKKLVNEIIKNRVLNNIMQNERIVGDVYLISKSPYGFKDVGELSFIITSATYLGKHNFLVRYLIRNTGFENLLDIETYFRGRVSSIISDIVRNKANISEKDGIIFIKVPNKERESYTSYVADVLSYNDILDKRYYISYSEYKDYYEVSLRRSKKEGEIPGMVFSLIEKYNGILSGKDNLCGFYIRKSLFDEFKDKLSDILLKFS</sequence>
<feature type="domain" description="DDH" evidence="1">
    <location>
        <begin position="35"/>
        <end position="154"/>
    </location>
</feature>
<dbReference type="InterPro" id="IPR048515">
    <property type="entry name" value="DHH_CID"/>
</dbReference>
<dbReference type="Pfam" id="PF21763">
    <property type="entry name" value="DHH_CID"/>
    <property type="match status" value="1"/>
</dbReference>
<dbReference type="Gene3D" id="3.90.1640.30">
    <property type="match status" value="1"/>
</dbReference>
<protein>
    <recommendedName>
        <fullName evidence="5">DDH domain-containing protein</fullName>
    </recommendedName>
</protein>
<dbReference type="GO" id="GO:0004527">
    <property type="term" value="F:exonuclease activity"/>
    <property type="evidence" value="ECO:0007669"/>
    <property type="project" value="UniProtKB-KW"/>
</dbReference>
<evidence type="ECO:0000313" key="4">
    <source>
        <dbReference type="Proteomes" id="UP000266622"/>
    </source>
</evidence>
<dbReference type="AlphaFoldDB" id="A0A397WMV4"/>
<evidence type="ECO:0008006" key="5">
    <source>
        <dbReference type="Google" id="ProtNLM"/>
    </source>
</evidence>
<name>A0A397WMV4_9ARCH</name>
<evidence type="ECO:0000259" key="1">
    <source>
        <dbReference type="Pfam" id="PF01368"/>
    </source>
</evidence>
<comment type="caution">
    <text evidence="3">The sequence shown here is derived from an EMBL/GenBank/DDBJ whole genome shotgun (WGS) entry which is preliminary data.</text>
</comment>
<dbReference type="InterPro" id="IPR001667">
    <property type="entry name" value="DDH_dom"/>
</dbReference>
<dbReference type="Proteomes" id="UP000266622">
    <property type="component" value="Unassembled WGS sequence"/>
</dbReference>
<dbReference type="InterPro" id="IPR038763">
    <property type="entry name" value="DHH_sf"/>
</dbReference>
<organism evidence="3 4">
    <name type="scientific">Candidatus Nanoclepta minutus</name>
    <dbReference type="NCBI Taxonomy" id="1940235"/>
    <lineage>
        <taxon>Archaea</taxon>
        <taxon>Nanobdellota</taxon>
        <taxon>Candidatus Nanoclepta</taxon>
    </lineage>
</organism>
<dbReference type="Pfam" id="PF01368">
    <property type="entry name" value="DHH"/>
    <property type="match status" value="1"/>
</dbReference>
<dbReference type="PANTHER" id="PTHR30255">
    <property type="entry name" value="SINGLE-STRANDED-DNA-SPECIFIC EXONUCLEASE RECJ"/>
    <property type="match status" value="1"/>
</dbReference>
<evidence type="ECO:0000259" key="2">
    <source>
        <dbReference type="Pfam" id="PF21763"/>
    </source>
</evidence>
<dbReference type="InterPro" id="IPR051673">
    <property type="entry name" value="SSDNA_exonuclease_RecJ"/>
</dbReference>
<dbReference type="SUPFAM" id="SSF64182">
    <property type="entry name" value="DHH phosphoesterases"/>
    <property type="match status" value="1"/>
</dbReference>
<dbReference type="EMBL" id="MWMI01000002">
    <property type="protein sequence ID" value="RIB35378.1"/>
    <property type="molecule type" value="Genomic_DNA"/>
</dbReference>
<proteinExistence type="predicted"/>